<dbReference type="GO" id="GO:0046872">
    <property type="term" value="F:metal ion binding"/>
    <property type="evidence" value="ECO:0007669"/>
    <property type="project" value="UniProtKB-KW"/>
</dbReference>
<dbReference type="PANTHER" id="PTHR12066">
    <property type="entry name" value="TELOMERASE REVERSE TRANSCRIPTASE"/>
    <property type="match status" value="1"/>
</dbReference>
<accession>A0A1J8R4H1</accession>
<keyword evidence="1" id="KW-0158">Chromosome</keyword>
<protein>
    <recommendedName>
        <fullName evidence="1">Telomerase reverse transcriptase</fullName>
        <ecNumber evidence="1">2.7.7.49</ecNumber>
    </recommendedName>
    <alternativeName>
        <fullName evidence="1">Telomerase catalytic subunit</fullName>
    </alternativeName>
</protein>
<keyword evidence="1" id="KW-0460">Magnesium</keyword>
<dbReference type="EC" id="2.7.7.49" evidence="1"/>
<keyword evidence="1" id="KW-0695">RNA-directed DNA polymerase</keyword>
<keyword evidence="1" id="KW-0779">Telomere</keyword>
<comment type="function">
    <text evidence="1">Telomerase is a ribonucleoprotein enzyme essential for the replication of chromosome termini in most eukaryotes. It elongates telomeres. It is a reverse transcriptase that adds simple sequence repeats to chromosome ends by copying a template sequence within the RNA component of the enzyme.</text>
</comment>
<dbReference type="Proteomes" id="UP000183567">
    <property type="component" value="Unassembled WGS sequence"/>
</dbReference>
<keyword evidence="1" id="KW-0539">Nucleus</keyword>
<gene>
    <name evidence="2" type="ORF">AZE42_09263</name>
</gene>
<dbReference type="GO" id="GO:0003720">
    <property type="term" value="F:telomerase activity"/>
    <property type="evidence" value="ECO:0007669"/>
    <property type="project" value="InterPro"/>
</dbReference>
<comment type="caution">
    <text evidence="2">The sequence shown here is derived from an EMBL/GenBank/DDBJ whole genome shotgun (WGS) entry which is preliminary data.</text>
</comment>
<dbReference type="PANTHER" id="PTHR12066:SF0">
    <property type="entry name" value="TELOMERASE REVERSE TRANSCRIPTASE"/>
    <property type="match status" value="1"/>
</dbReference>
<proteinExistence type="inferred from homology"/>
<evidence type="ECO:0000313" key="3">
    <source>
        <dbReference type="Proteomes" id="UP000183567"/>
    </source>
</evidence>
<organism evidence="2 3">
    <name type="scientific">Rhizopogon vesiculosus</name>
    <dbReference type="NCBI Taxonomy" id="180088"/>
    <lineage>
        <taxon>Eukaryota</taxon>
        <taxon>Fungi</taxon>
        <taxon>Dikarya</taxon>
        <taxon>Basidiomycota</taxon>
        <taxon>Agaricomycotina</taxon>
        <taxon>Agaricomycetes</taxon>
        <taxon>Agaricomycetidae</taxon>
        <taxon>Boletales</taxon>
        <taxon>Suillineae</taxon>
        <taxon>Rhizopogonaceae</taxon>
        <taxon>Rhizopogon</taxon>
    </lineage>
</organism>
<keyword evidence="1" id="KW-0808">Transferase</keyword>
<reference evidence="2 3" key="1">
    <citation type="submission" date="2016-03" db="EMBL/GenBank/DDBJ databases">
        <title>Comparative genomics of the ectomycorrhizal sister species Rhizopogon vinicolor and Rhizopogon vesiculosus (Basidiomycota: Boletales) reveals a divergence of the mating type B locus.</title>
        <authorList>
            <person name="Mujic A.B."/>
            <person name="Kuo A."/>
            <person name="Tritt A."/>
            <person name="Lipzen A."/>
            <person name="Chen C."/>
            <person name="Johnson J."/>
            <person name="Sharma A."/>
            <person name="Barry K."/>
            <person name="Grigoriev I.V."/>
            <person name="Spatafora J.W."/>
        </authorList>
    </citation>
    <scope>NUCLEOTIDE SEQUENCE [LARGE SCALE GENOMIC DNA]</scope>
    <source>
        <strain evidence="2 3">AM-OR11-056</strain>
    </source>
</reference>
<dbReference type="EMBL" id="LVVM01002466">
    <property type="protein sequence ID" value="OJA16666.1"/>
    <property type="molecule type" value="Genomic_DNA"/>
</dbReference>
<sequence>MFVTQKARERDISYTMAATKKYFTLDILIFYYAEVHSLKAYLQKIIKEESYKQAYDSDDAQSDFFLQAPDSVHYRELLNCSFVCLSKEPTTEHPQFSAIEQYARMKDVIQKAQERLFSASRSKPDNIITLGYKRVFEDGKANTVPSGITNCVVNTIITALQAPEWEKLLER</sequence>
<evidence type="ECO:0000256" key="1">
    <source>
        <dbReference type="RuleBase" id="RU365061"/>
    </source>
</evidence>
<comment type="similarity">
    <text evidence="1">Belongs to the reverse transcriptase family. Telomerase subfamily.</text>
</comment>
<keyword evidence="1" id="KW-0479">Metal-binding</keyword>
<evidence type="ECO:0000313" key="2">
    <source>
        <dbReference type="EMBL" id="OJA16666.1"/>
    </source>
</evidence>
<comment type="subcellular location">
    <subcellularLocation>
        <location evidence="1">Nucleus</location>
    </subcellularLocation>
    <subcellularLocation>
        <location evidence="1">Chromosome</location>
        <location evidence="1">Telomere</location>
    </subcellularLocation>
</comment>
<dbReference type="GO" id="GO:0070034">
    <property type="term" value="F:telomerase RNA binding"/>
    <property type="evidence" value="ECO:0007669"/>
    <property type="project" value="TreeGrafter"/>
</dbReference>
<dbReference type="AlphaFoldDB" id="A0A1J8R4H1"/>
<dbReference type="InterPro" id="IPR003545">
    <property type="entry name" value="Telomerase_RT"/>
</dbReference>
<dbReference type="STRING" id="180088.A0A1J8R4H1"/>
<dbReference type="GO" id="GO:0042162">
    <property type="term" value="F:telomeric DNA binding"/>
    <property type="evidence" value="ECO:0007669"/>
    <property type="project" value="TreeGrafter"/>
</dbReference>
<dbReference type="GO" id="GO:0000333">
    <property type="term" value="C:telomerase catalytic core complex"/>
    <property type="evidence" value="ECO:0007669"/>
    <property type="project" value="TreeGrafter"/>
</dbReference>
<dbReference type="GO" id="GO:0000781">
    <property type="term" value="C:chromosome, telomeric region"/>
    <property type="evidence" value="ECO:0007669"/>
    <property type="project" value="UniProtKB-SubCell"/>
</dbReference>
<name>A0A1J8R4H1_9AGAM</name>
<keyword evidence="3" id="KW-1185">Reference proteome</keyword>
<keyword evidence="1" id="KW-0548">Nucleotidyltransferase</keyword>
<dbReference type="GO" id="GO:0007004">
    <property type="term" value="P:telomere maintenance via telomerase"/>
    <property type="evidence" value="ECO:0007669"/>
    <property type="project" value="TreeGrafter"/>
</dbReference>
<dbReference type="OrthoDB" id="289721at2759"/>
<comment type="catalytic activity">
    <reaction evidence="1">
        <text>DNA(n) + a 2'-deoxyribonucleoside 5'-triphosphate = DNA(n+1) + diphosphate</text>
        <dbReference type="Rhea" id="RHEA:22508"/>
        <dbReference type="Rhea" id="RHEA-COMP:17339"/>
        <dbReference type="Rhea" id="RHEA-COMP:17340"/>
        <dbReference type="ChEBI" id="CHEBI:33019"/>
        <dbReference type="ChEBI" id="CHEBI:61560"/>
        <dbReference type="ChEBI" id="CHEBI:173112"/>
        <dbReference type="EC" id="2.7.7.49"/>
    </reaction>
</comment>